<feature type="signal peptide" evidence="1">
    <location>
        <begin position="1"/>
        <end position="31"/>
    </location>
</feature>
<sequence length="175" mass="19111">MTRRPALLTPRAGSWALAAALLAGAASPVAAADRLDDSASPRSRVPAQVVMSNEGRPLADSLNPVTATVKFGRVDYKLATARYVGRQARIYYVVPAQINGLRSPAGLRVDWRGYGLFASGSARPGERQLVWTGTVREAWMSDGLDLSFQLDLRELQRPRDGQFGFESYFEIEVSP</sequence>
<evidence type="ECO:0000313" key="2">
    <source>
        <dbReference type="EMBL" id="MCJ0764772.1"/>
    </source>
</evidence>
<comment type="caution">
    <text evidence="2">The sequence shown here is derived from an EMBL/GenBank/DDBJ whole genome shotgun (WGS) entry which is preliminary data.</text>
</comment>
<protein>
    <recommendedName>
        <fullName evidence="4">DUF4402 domain-containing protein</fullName>
    </recommendedName>
</protein>
<keyword evidence="1" id="KW-0732">Signal</keyword>
<organism evidence="2 3">
    <name type="scientific">Variovorax terrae</name>
    <dbReference type="NCBI Taxonomy" id="2923278"/>
    <lineage>
        <taxon>Bacteria</taxon>
        <taxon>Pseudomonadati</taxon>
        <taxon>Pseudomonadota</taxon>
        <taxon>Betaproteobacteria</taxon>
        <taxon>Burkholderiales</taxon>
        <taxon>Comamonadaceae</taxon>
        <taxon>Variovorax</taxon>
    </lineage>
</organism>
<evidence type="ECO:0008006" key="4">
    <source>
        <dbReference type="Google" id="ProtNLM"/>
    </source>
</evidence>
<evidence type="ECO:0000256" key="1">
    <source>
        <dbReference type="SAM" id="SignalP"/>
    </source>
</evidence>
<evidence type="ECO:0000313" key="3">
    <source>
        <dbReference type="Proteomes" id="UP001139447"/>
    </source>
</evidence>
<proteinExistence type="predicted"/>
<dbReference type="RefSeq" id="WP_243307711.1">
    <property type="nucleotide sequence ID" value="NZ_JALGBI010000002.1"/>
</dbReference>
<feature type="chain" id="PRO_5040908172" description="DUF4402 domain-containing protein" evidence="1">
    <location>
        <begin position="32"/>
        <end position="175"/>
    </location>
</feature>
<dbReference type="AlphaFoldDB" id="A0A9X1VWL9"/>
<dbReference type="EMBL" id="JALGBI010000002">
    <property type="protein sequence ID" value="MCJ0764772.1"/>
    <property type="molecule type" value="Genomic_DNA"/>
</dbReference>
<keyword evidence="3" id="KW-1185">Reference proteome</keyword>
<gene>
    <name evidence="2" type="ORF">MMF98_16265</name>
</gene>
<dbReference type="Proteomes" id="UP001139447">
    <property type="component" value="Unassembled WGS sequence"/>
</dbReference>
<reference evidence="2" key="1">
    <citation type="submission" date="2022-03" db="EMBL/GenBank/DDBJ databases">
        <authorList>
            <person name="Woo C.Y."/>
        </authorList>
    </citation>
    <scope>NUCLEOTIDE SEQUENCE</scope>
    <source>
        <strain evidence="2">CYS-02</strain>
    </source>
</reference>
<name>A0A9X1VWL9_9BURK</name>
<accession>A0A9X1VWL9</accession>